<dbReference type="Proteomes" id="UP000023623">
    <property type="component" value="Unassembled WGS sequence"/>
</dbReference>
<dbReference type="EMBL" id="KK208947">
    <property type="protein sequence ID" value="EZF68733.1"/>
    <property type="molecule type" value="Genomic_DNA"/>
</dbReference>
<keyword evidence="3" id="KW-1185">Reference proteome</keyword>
<proteinExistence type="predicted"/>
<protein>
    <submittedName>
        <fullName evidence="2">Uncharacterized protein</fullName>
    </submittedName>
</protein>
<dbReference type="AlphaFoldDB" id="A0A022XED9"/>
<name>A0A022XED9_TRISD</name>
<feature type="region of interest" description="Disordered" evidence="1">
    <location>
        <begin position="27"/>
        <end position="69"/>
    </location>
</feature>
<dbReference type="HOGENOM" id="CLU_1134249_0_0_1"/>
<organism evidence="2 3">
    <name type="scientific">Trichophyton soudanense CBS 452.61</name>
    <dbReference type="NCBI Taxonomy" id="1215331"/>
    <lineage>
        <taxon>Eukaryota</taxon>
        <taxon>Fungi</taxon>
        <taxon>Dikarya</taxon>
        <taxon>Ascomycota</taxon>
        <taxon>Pezizomycotina</taxon>
        <taxon>Eurotiomycetes</taxon>
        <taxon>Eurotiomycetidae</taxon>
        <taxon>Onygenales</taxon>
        <taxon>Arthrodermataceae</taxon>
        <taxon>Trichophyton</taxon>
    </lineage>
</organism>
<reference evidence="2 3" key="1">
    <citation type="submission" date="2014-02" db="EMBL/GenBank/DDBJ databases">
        <title>The Genome Sequence of Trichophyton rubrum (morphotype soudanense) CBS 452.61.</title>
        <authorList>
            <consortium name="The Broad Institute Genomics Platform"/>
            <person name="Cuomo C.A."/>
            <person name="White T.C."/>
            <person name="Graser Y."/>
            <person name="Martinez-Rossi N."/>
            <person name="Heitman J."/>
            <person name="Young S.K."/>
            <person name="Zeng Q."/>
            <person name="Gargeya S."/>
            <person name="Abouelleil A."/>
            <person name="Alvarado L."/>
            <person name="Chapman S.B."/>
            <person name="Gainer-Dewar J."/>
            <person name="Goldberg J."/>
            <person name="Griggs A."/>
            <person name="Gujja S."/>
            <person name="Hansen M."/>
            <person name="Howarth C."/>
            <person name="Imamovic A."/>
            <person name="Larimer J."/>
            <person name="Martinez D."/>
            <person name="Murphy C."/>
            <person name="Pearson M.D."/>
            <person name="Persinoti G."/>
            <person name="Poon T."/>
            <person name="Priest M."/>
            <person name="Roberts A.D."/>
            <person name="Saif S."/>
            <person name="Shea T.D."/>
            <person name="Sykes S.N."/>
            <person name="Wortman J."/>
            <person name="Nusbaum C."/>
            <person name="Birren B."/>
        </authorList>
    </citation>
    <scope>NUCLEOTIDE SEQUENCE [LARGE SCALE GENOMIC DNA]</scope>
    <source>
        <strain evidence="2 3">CBS 452.61</strain>
    </source>
</reference>
<accession>A0A022XED9</accession>
<evidence type="ECO:0000313" key="3">
    <source>
        <dbReference type="Proteomes" id="UP000023623"/>
    </source>
</evidence>
<gene>
    <name evidence="2" type="ORF">H105_08751</name>
</gene>
<sequence>MVGVGWDETLDHLVKCIHICELERKGGEQTKGGGKKRGYRNGTEGGIGLRNHPPDASGNSQEDESGQDTGACSVSGIDFGWLLRFVVTLVVTGIRITLTGTRLTVCGTGGLLFVPQVRLDDFQRSHLFADSGLRCTPVRSLSPVETTGVVWAIALEGCCLCGFPEQGVNLLDGVGGNNHGCGHPAGHVSLERTLVIVAVSLRFTSDFNHDALGIFLGKEDFEALNKAEQTLFPYGVLIGLHVKMC</sequence>
<evidence type="ECO:0000313" key="2">
    <source>
        <dbReference type="EMBL" id="EZF68733.1"/>
    </source>
</evidence>
<evidence type="ECO:0000256" key="1">
    <source>
        <dbReference type="SAM" id="MobiDB-lite"/>
    </source>
</evidence>